<dbReference type="SUPFAM" id="SSF53474">
    <property type="entry name" value="alpha/beta-Hydrolases"/>
    <property type="match status" value="1"/>
</dbReference>
<protein>
    <submittedName>
        <fullName evidence="2">Unannotated protein</fullName>
    </submittedName>
</protein>
<evidence type="ECO:0000313" key="2">
    <source>
        <dbReference type="EMBL" id="CAB4323357.1"/>
    </source>
</evidence>
<dbReference type="Pfam" id="PF12146">
    <property type="entry name" value="Hydrolase_4"/>
    <property type="match status" value="1"/>
</dbReference>
<dbReference type="Gene3D" id="3.40.50.1820">
    <property type="entry name" value="alpha/beta hydrolase"/>
    <property type="match status" value="1"/>
</dbReference>
<organism evidence="2">
    <name type="scientific">freshwater metagenome</name>
    <dbReference type="NCBI Taxonomy" id="449393"/>
    <lineage>
        <taxon>unclassified sequences</taxon>
        <taxon>metagenomes</taxon>
        <taxon>ecological metagenomes</taxon>
    </lineage>
</organism>
<dbReference type="EMBL" id="CAEMXZ010000039">
    <property type="protein sequence ID" value="CAB4323357.1"/>
    <property type="molecule type" value="Genomic_DNA"/>
</dbReference>
<name>A0A6J5YFV6_9ZZZZ</name>
<dbReference type="InterPro" id="IPR029058">
    <property type="entry name" value="AB_hydrolase_fold"/>
</dbReference>
<dbReference type="AlphaFoldDB" id="A0A6J5YFV6"/>
<dbReference type="PANTHER" id="PTHR42103:SF2">
    <property type="entry name" value="AB HYDROLASE-1 DOMAIN-CONTAINING PROTEIN"/>
    <property type="match status" value="1"/>
</dbReference>
<gene>
    <name evidence="2" type="ORF">UFOPK1392_01111</name>
</gene>
<reference evidence="2" key="1">
    <citation type="submission" date="2020-05" db="EMBL/GenBank/DDBJ databases">
        <authorList>
            <person name="Chiriac C."/>
            <person name="Salcher M."/>
            <person name="Ghai R."/>
            <person name="Kavagutti S V."/>
        </authorList>
    </citation>
    <scope>NUCLEOTIDE SEQUENCE</scope>
</reference>
<feature type="domain" description="Serine aminopeptidase S33" evidence="1">
    <location>
        <begin position="165"/>
        <end position="261"/>
    </location>
</feature>
<accession>A0A6J5YFV6</accession>
<dbReference type="PANTHER" id="PTHR42103">
    <property type="entry name" value="ALPHA/BETA-HYDROLASES SUPERFAMILY PROTEIN"/>
    <property type="match status" value="1"/>
</dbReference>
<evidence type="ECO:0000259" key="1">
    <source>
        <dbReference type="Pfam" id="PF12146"/>
    </source>
</evidence>
<sequence>MHIALAQDDVVVTAHLDLITILGVEQHLIARFHRTHIRSDGDDFGPHQPLADLGSGGDQNAAGRATLALGPSHVHQHAVVQHLDRQVLARATHTLAQHLHGLRCTHVTTVPSAPMAHDTGTTSLRLTTSDGLSLEAETRLPAGAITDATAITGAVVLAHPHPQQGGSMVSLVTSELFRLLPQRGIGVLRFNFRGVGTSEGTYGEGRAEQADLIAAIDALAGLWPHQPLVLCGWSFGGDTSLSVADEHLAGWVAIAPPLRILPLAELTAASGNDPRPKLLIVPEHDQFRPPDAAAEATGSWNNSRIEAIAGADHFLVGRTDKVAGLVASFVEQLGRAD</sequence>
<dbReference type="InterPro" id="IPR022742">
    <property type="entry name" value="Hydrolase_4"/>
</dbReference>
<proteinExistence type="predicted"/>